<dbReference type="InterPro" id="IPR017879">
    <property type="entry name" value="PotA_ATP-bd"/>
</dbReference>
<dbReference type="CDD" id="cd03300">
    <property type="entry name" value="ABC_PotA_N"/>
    <property type="match status" value="1"/>
</dbReference>
<dbReference type="AlphaFoldDB" id="A0A951ULW0"/>
<dbReference type="InterPro" id="IPR003593">
    <property type="entry name" value="AAA+_ATPase"/>
</dbReference>
<dbReference type="InterPro" id="IPR050093">
    <property type="entry name" value="ABC_SmlMolc_Importer"/>
</dbReference>
<dbReference type="GO" id="GO:0016887">
    <property type="term" value="F:ATP hydrolysis activity"/>
    <property type="evidence" value="ECO:0007669"/>
    <property type="project" value="InterPro"/>
</dbReference>
<dbReference type="PROSITE" id="PS50893">
    <property type="entry name" value="ABC_TRANSPORTER_2"/>
    <property type="match status" value="1"/>
</dbReference>
<evidence type="ECO:0000259" key="9">
    <source>
        <dbReference type="PROSITE" id="PS50893"/>
    </source>
</evidence>
<dbReference type="InterPro" id="IPR013611">
    <property type="entry name" value="Transp-assoc_OB_typ2"/>
</dbReference>
<organism evidence="10 11">
    <name type="scientific">Drouetiella hepatica Uher 2000/2452</name>
    <dbReference type="NCBI Taxonomy" id="904376"/>
    <lineage>
        <taxon>Bacteria</taxon>
        <taxon>Bacillati</taxon>
        <taxon>Cyanobacteriota</taxon>
        <taxon>Cyanophyceae</taxon>
        <taxon>Oculatellales</taxon>
        <taxon>Oculatellaceae</taxon>
        <taxon>Drouetiella</taxon>
    </lineage>
</organism>
<dbReference type="PANTHER" id="PTHR42781">
    <property type="entry name" value="SPERMIDINE/PUTRESCINE IMPORT ATP-BINDING PROTEIN POTA"/>
    <property type="match status" value="1"/>
</dbReference>
<name>A0A951ULW0_9CYAN</name>
<comment type="subcellular location">
    <subcellularLocation>
        <location evidence="1">Cell inner membrane</location>
        <topology evidence="1">Peripheral membrane protein</topology>
    </subcellularLocation>
</comment>
<dbReference type="SUPFAM" id="SSF52540">
    <property type="entry name" value="P-loop containing nucleoside triphosphate hydrolases"/>
    <property type="match status" value="1"/>
</dbReference>
<dbReference type="PROSITE" id="PS00211">
    <property type="entry name" value="ABC_TRANSPORTER_1"/>
    <property type="match status" value="1"/>
</dbReference>
<dbReference type="InterPro" id="IPR008995">
    <property type="entry name" value="Mo/tungstate-bd_C_term_dom"/>
</dbReference>
<comment type="catalytic activity">
    <reaction evidence="8">
        <text>ATP + H2O + polyamine-[polyamine-binding protein]Side 1 = ADP + phosphate + polyamineSide 2 + [polyamine-binding protein]Side 1.</text>
        <dbReference type="EC" id="7.6.2.11"/>
    </reaction>
</comment>
<comment type="similarity">
    <text evidence="8">Belongs to the ABC transporter superfamily. Spermidine/putrescine importer (TC 3.A.1.11.1) family.</text>
</comment>
<evidence type="ECO:0000313" key="11">
    <source>
        <dbReference type="Proteomes" id="UP000757435"/>
    </source>
</evidence>
<evidence type="ECO:0000256" key="2">
    <source>
        <dbReference type="ARBA" id="ARBA00022448"/>
    </source>
</evidence>
<comment type="subunit">
    <text evidence="8">The complex is composed of two ATP-binding proteins (PotA), two transmembrane proteins (PotB and PotC) and a solute-binding protein (PotD).</text>
</comment>
<dbReference type="GO" id="GO:0043190">
    <property type="term" value="C:ATP-binding cassette (ABC) transporter complex"/>
    <property type="evidence" value="ECO:0007669"/>
    <property type="project" value="InterPro"/>
</dbReference>
<dbReference type="FunFam" id="3.40.50.300:FF:000133">
    <property type="entry name" value="Spermidine/putrescine import ATP-binding protein PotA"/>
    <property type="match status" value="1"/>
</dbReference>
<dbReference type="GO" id="GO:0015594">
    <property type="term" value="F:ABC-type putrescine transporter activity"/>
    <property type="evidence" value="ECO:0007669"/>
    <property type="project" value="InterPro"/>
</dbReference>
<dbReference type="SUPFAM" id="SSF50331">
    <property type="entry name" value="MOP-like"/>
    <property type="match status" value="1"/>
</dbReference>
<evidence type="ECO:0000256" key="3">
    <source>
        <dbReference type="ARBA" id="ARBA00022475"/>
    </source>
</evidence>
<protein>
    <recommendedName>
        <fullName evidence="8">Spermidine/putrescine import ATP-binding protein PotA</fullName>
        <ecNumber evidence="8">7.6.2.11</ecNumber>
    </recommendedName>
</protein>
<dbReference type="Gene3D" id="2.40.50.100">
    <property type="match status" value="1"/>
</dbReference>
<dbReference type="InterPro" id="IPR027417">
    <property type="entry name" value="P-loop_NTPase"/>
</dbReference>
<keyword evidence="5 8" id="KW-0067">ATP-binding</keyword>
<keyword evidence="6 8" id="KW-1278">Translocase</keyword>
<keyword evidence="4 8" id="KW-0547">Nucleotide-binding</keyword>
<evidence type="ECO:0000256" key="8">
    <source>
        <dbReference type="RuleBase" id="RU364083"/>
    </source>
</evidence>
<evidence type="ECO:0000256" key="1">
    <source>
        <dbReference type="ARBA" id="ARBA00004417"/>
    </source>
</evidence>
<dbReference type="EMBL" id="JAHHHD010000008">
    <property type="protein sequence ID" value="MBW4658971.1"/>
    <property type="molecule type" value="Genomic_DNA"/>
</dbReference>
<dbReference type="GO" id="GO:0005524">
    <property type="term" value="F:ATP binding"/>
    <property type="evidence" value="ECO:0007669"/>
    <property type="project" value="UniProtKB-KW"/>
</dbReference>
<gene>
    <name evidence="8" type="primary">potA</name>
    <name evidence="10" type="ORF">KME15_09865</name>
</gene>
<reference evidence="10" key="2">
    <citation type="journal article" date="2022" name="Microbiol. Resour. Announc.">
        <title>Metagenome Sequencing to Explore Phylogenomics of Terrestrial Cyanobacteria.</title>
        <authorList>
            <person name="Ward R.D."/>
            <person name="Stajich J.E."/>
            <person name="Johansen J.R."/>
            <person name="Huntemann M."/>
            <person name="Clum A."/>
            <person name="Foster B."/>
            <person name="Foster B."/>
            <person name="Roux S."/>
            <person name="Palaniappan K."/>
            <person name="Varghese N."/>
            <person name="Mukherjee S."/>
            <person name="Reddy T.B.K."/>
            <person name="Daum C."/>
            <person name="Copeland A."/>
            <person name="Chen I.A."/>
            <person name="Ivanova N.N."/>
            <person name="Kyrpides N.C."/>
            <person name="Shapiro N."/>
            <person name="Eloe-Fadrosh E.A."/>
            <person name="Pietrasiak N."/>
        </authorList>
    </citation>
    <scope>NUCLEOTIDE SEQUENCE</scope>
    <source>
        <strain evidence="10">UHER 2000/2452</strain>
    </source>
</reference>
<evidence type="ECO:0000256" key="4">
    <source>
        <dbReference type="ARBA" id="ARBA00022741"/>
    </source>
</evidence>
<dbReference type="SMART" id="SM00382">
    <property type="entry name" value="AAA"/>
    <property type="match status" value="1"/>
</dbReference>
<evidence type="ECO:0000256" key="7">
    <source>
        <dbReference type="ARBA" id="ARBA00023136"/>
    </source>
</evidence>
<dbReference type="Pfam" id="PF00005">
    <property type="entry name" value="ABC_tran"/>
    <property type="match status" value="1"/>
</dbReference>
<dbReference type="Proteomes" id="UP000757435">
    <property type="component" value="Unassembled WGS sequence"/>
</dbReference>
<dbReference type="InterPro" id="IPR003439">
    <property type="entry name" value="ABC_transporter-like_ATP-bd"/>
</dbReference>
<comment type="function">
    <text evidence="8">Part of the ABC transporter complex PotABCD involved in spermidine/putrescine import. Responsible for energy coupling to the transport system.</text>
</comment>
<dbReference type="InterPro" id="IPR005893">
    <property type="entry name" value="PotA-like"/>
</dbReference>
<dbReference type="Gene3D" id="3.40.50.300">
    <property type="entry name" value="P-loop containing nucleotide triphosphate hydrolases"/>
    <property type="match status" value="1"/>
</dbReference>
<dbReference type="NCBIfam" id="TIGR01187">
    <property type="entry name" value="potA"/>
    <property type="match status" value="1"/>
</dbReference>
<comment type="caution">
    <text evidence="10">The sequence shown here is derived from an EMBL/GenBank/DDBJ whole genome shotgun (WGS) entry which is preliminary data.</text>
</comment>
<feature type="domain" description="ABC transporter" evidence="9">
    <location>
        <begin position="20"/>
        <end position="250"/>
    </location>
</feature>
<evidence type="ECO:0000256" key="6">
    <source>
        <dbReference type="ARBA" id="ARBA00022967"/>
    </source>
</evidence>
<sequence length="386" mass="42612">MSQTATRDQSVSKTDTRLDVELRKVFKVYNGETAVRGIDLDIHQGEFFSILGPSGCGKTTTLRMIAGFEDPSGGEVMIRGKSMVGVPPYKRPVNTVFQSYALFGHLTVWDNVAFSLRLKSCGNAELRERVGDALRLVKMSDFARRFPAQLSGGQQQRVALARALVNHPTVLLLDEPLGALDLKLRKEMQTELSHLHRELGLTFVMVTHDQEEALSLSDRIAVMNNGKIEQIGTPSEIYEHPQTAFVADFIGDTNLLKGRIESIHAETLQIVTDSGLRILAKPKTHWNGSNASEAESPNSDASEAFISIRPEKVHCGLSAPADSINCYEGKLKHVMYLGTHISYQVDLETGDRITVLQPNRSSLMDLGTSVYVYWAAEDCLALAPQE</sequence>
<evidence type="ECO:0000256" key="5">
    <source>
        <dbReference type="ARBA" id="ARBA00022840"/>
    </source>
</evidence>
<keyword evidence="7 8" id="KW-0472">Membrane</keyword>
<dbReference type="InterPro" id="IPR017871">
    <property type="entry name" value="ABC_transporter-like_CS"/>
</dbReference>
<dbReference type="EC" id="7.6.2.11" evidence="8"/>
<accession>A0A951ULW0</accession>
<proteinExistence type="inferred from homology"/>
<dbReference type="PANTHER" id="PTHR42781:SF4">
    <property type="entry name" value="SPERMIDINE_PUTRESCINE IMPORT ATP-BINDING PROTEIN POTA"/>
    <property type="match status" value="1"/>
</dbReference>
<reference evidence="10" key="1">
    <citation type="submission" date="2021-05" db="EMBL/GenBank/DDBJ databases">
        <authorList>
            <person name="Pietrasiak N."/>
            <person name="Ward R."/>
            <person name="Stajich J.E."/>
            <person name="Kurbessoian T."/>
        </authorList>
    </citation>
    <scope>NUCLEOTIDE SEQUENCE</scope>
    <source>
        <strain evidence="10">UHER 2000/2452</strain>
    </source>
</reference>
<keyword evidence="2 8" id="KW-0813">Transport</keyword>
<evidence type="ECO:0000313" key="10">
    <source>
        <dbReference type="EMBL" id="MBW4658971.1"/>
    </source>
</evidence>
<keyword evidence="3 8" id="KW-1003">Cell membrane</keyword>
<dbReference type="Pfam" id="PF08402">
    <property type="entry name" value="TOBE_2"/>
    <property type="match status" value="1"/>
</dbReference>